<reference evidence="1" key="1">
    <citation type="submission" date="1998-03" db="EMBL/GenBank/DDBJ databases">
        <title>Apoptotic gene discovery in maize.</title>
        <authorList>
            <person name="Finkelstein D.B."/>
            <person name="Drew M.C."/>
            <person name="Jordan W.R."/>
            <person name="Wing R.A."/>
            <person name="Mullet J.E."/>
            <person name="Morgan P.W."/>
        </authorList>
    </citation>
    <scope>NUCLEOTIDE SEQUENCE</scope>
    <source>
        <strain evidence="1">TX5855</strain>
        <tissue evidence="1">1 cm primary root tips</tissue>
    </source>
</reference>
<accession>O81213</accession>
<proteinExistence type="evidence at transcript level"/>
<name>O81213_MAIZE</name>
<protein>
    <submittedName>
        <fullName evidence="1">FalseDAD1</fullName>
    </submittedName>
</protein>
<sequence length="265" mass="30360">MIRRYRHNVSYALALSTVHSYSVCNSSQPPVTTQQSTCKSQLYLAVGNLIAWMLWHHSYHCNFCKPYVLQWLIGYINLLAVIFSKKSKNSLSSIMVLRLRTSYLCALVLSTEHYYLSCFCNISSNRPWMLVETKHLQRLTGMLFIVENKTGCLHGIGWVVSLQLLPLRSPFMHRNCSSCWYELLTLCNPFILCMIRANPHISLFTFFLSLSFSLPPHSSEQRQQRIQGIASFHLHMLGPVLLRKYGMTSCSKTFPAGPSPRKGLC</sequence>
<dbReference type="EMBL" id="AF055471">
    <property type="protein sequence ID" value="AAC24567.1"/>
    <property type="molecule type" value="mRNA"/>
</dbReference>
<dbReference type="PIR" id="T01578">
    <property type="entry name" value="T01578"/>
</dbReference>
<evidence type="ECO:0000313" key="1">
    <source>
        <dbReference type="EMBL" id="AAC24567.1"/>
    </source>
</evidence>
<organism evidence="1">
    <name type="scientific">Zea mays</name>
    <name type="common">Maize</name>
    <dbReference type="NCBI Taxonomy" id="4577"/>
    <lineage>
        <taxon>Eukaryota</taxon>
        <taxon>Viridiplantae</taxon>
        <taxon>Streptophyta</taxon>
        <taxon>Embryophyta</taxon>
        <taxon>Tracheophyta</taxon>
        <taxon>Spermatophyta</taxon>
        <taxon>Magnoliopsida</taxon>
        <taxon>Liliopsida</taxon>
        <taxon>Poales</taxon>
        <taxon>Poaceae</taxon>
        <taxon>PACMAD clade</taxon>
        <taxon>Panicoideae</taxon>
        <taxon>Andropogonodae</taxon>
        <taxon>Andropogoneae</taxon>
        <taxon>Tripsacinae</taxon>
        <taxon>Zea</taxon>
    </lineage>
</organism>
<dbReference type="AlphaFoldDB" id="O81213"/>